<feature type="region of interest" description="Disordered" evidence="1">
    <location>
        <begin position="1"/>
        <end position="64"/>
    </location>
</feature>
<keyword evidence="3" id="KW-1185">Reference proteome</keyword>
<organism evidence="2 3">
    <name type="scientific">Daucus carota subsp. sativus</name>
    <name type="common">Carrot</name>
    <dbReference type="NCBI Taxonomy" id="79200"/>
    <lineage>
        <taxon>Eukaryota</taxon>
        <taxon>Viridiplantae</taxon>
        <taxon>Streptophyta</taxon>
        <taxon>Embryophyta</taxon>
        <taxon>Tracheophyta</taxon>
        <taxon>Spermatophyta</taxon>
        <taxon>Magnoliopsida</taxon>
        <taxon>eudicotyledons</taxon>
        <taxon>Gunneridae</taxon>
        <taxon>Pentapetalae</taxon>
        <taxon>asterids</taxon>
        <taxon>campanulids</taxon>
        <taxon>Apiales</taxon>
        <taxon>Apiaceae</taxon>
        <taxon>Apioideae</taxon>
        <taxon>Scandiceae</taxon>
        <taxon>Daucinae</taxon>
        <taxon>Daucus</taxon>
        <taxon>Daucus sect. Daucus</taxon>
    </lineage>
</organism>
<feature type="compositionally biased region" description="Acidic residues" evidence="1">
    <location>
        <begin position="26"/>
        <end position="47"/>
    </location>
</feature>
<accession>A0A175YPG1</accession>
<dbReference type="AlphaFoldDB" id="A0A175YPG1"/>
<dbReference type="EMBL" id="CP093350">
    <property type="protein sequence ID" value="WOH12092.1"/>
    <property type="molecule type" value="Genomic_DNA"/>
</dbReference>
<reference evidence="2" key="1">
    <citation type="journal article" date="2016" name="Nat. Genet.">
        <title>A high-quality carrot genome assembly provides new insights into carotenoid accumulation and asterid genome evolution.</title>
        <authorList>
            <person name="Iorizzo M."/>
            <person name="Ellison S."/>
            <person name="Senalik D."/>
            <person name="Zeng P."/>
            <person name="Satapoomin P."/>
            <person name="Huang J."/>
            <person name="Bowman M."/>
            <person name="Iovene M."/>
            <person name="Sanseverino W."/>
            <person name="Cavagnaro P."/>
            <person name="Yildiz M."/>
            <person name="Macko-Podgorni A."/>
            <person name="Moranska E."/>
            <person name="Grzebelus E."/>
            <person name="Grzebelus D."/>
            <person name="Ashrafi H."/>
            <person name="Zheng Z."/>
            <person name="Cheng S."/>
            <person name="Spooner D."/>
            <person name="Van Deynze A."/>
            <person name="Simon P."/>
        </authorList>
    </citation>
    <scope>NUCLEOTIDE SEQUENCE</scope>
    <source>
        <tissue evidence="2">Leaf</tissue>
    </source>
</reference>
<gene>
    <name evidence="2" type="ORF">DCAR_0831591</name>
</gene>
<name>A0A175YPG1_DAUCS</name>
<proteinExistence type="predicted"/>
<evidence type="ECO:0000313" key="3">
    <source>
        <dbReference type="Proteomes" id="UP000077755"/>
    </source>
</evidence>
<evidence type="ECO:0000256" key="1">
    <source>
        <dbReference type="SAM" id="MobiDB-lite"/>
    </source>
</evidence>
<protein>
    <submittedName>
        <fullName evidence="2">Uncharacterized protein</fullName>
    </submittedName>
</protein>
<reference evidence="2" key="2">
    <citation type="submission" date="2022-03" db="EMBL/GenBank/DDBJ databases">
        <title>Draft title - Genomic analysis of global carrot germplasm unveils the trajectory of domestication and the origin of high carotenoid orange carrot.</title>
        <authorList>
            <person name="Iorizzo M."/>
            <person name="Ellison S."/>
            <person name="Senalik D."/>
            <person name="Macko-Podgorni A."/>
            <person name="Grzebelus D."/>
            <person name="Bostan H."/>
            <person name="Rolling W."/>
            <person name="Curaba J."/>
            <person name="Simon P."/>
        </authorList>
    </citation>
    <scope>NUCLEOTIDE SEQUENCE</scope>
    <source>
        <tissue evidence="2">Leaf</tissue>
    </source>
</reference>
<dbReference type="Proteomes" id="UP000077755">
    <property type="component" value="Chromosome 8"/>
</dbReference>
<evidence type="ECO:0000313" key="2">
    <source>
        <dbReference type="EMBL" id="WOH12092.1"/>
    </source>
</evidence>
<sequence>MSLAVAAALPRERAVATGEDGGVGDGFDEAGDDEDGGVGDGFDEAGDDGVASALGRVSDGEGDP</sequence>
<dbReference type="Gramene" id="KZM84712">
    <property type="protein sequence ID" value="KZM84712"/>
    <property type="gene ID" value="DCAR_027866"/>
</dbReference>